<proteinExistence type="predicted"/>
<gene>
    <name evidence="2" type="ORF">MCOS_LOCUS10592</name>
</gene>
<accession>A0A0R3URT6</accession>
<dbReference type="AlphaFoldDB" id="A0A0R3URT6"/>
<reference evidence="2 3" key="1">
    <citation type="submission" date="2018-10" db="EMBL/GenBank/DDBJ databases">
        <authorList>
            <consortium name="Pathogen Informatics"/>
        </authorList>
    </citation>
    <scope>NUCLEOTIDE SEQUENCE [LARGE SCALE GENOMIC DNA]</scope>
</reference>
<feature type="compositionally biased region" description="Basic and acidic residues" evidence="1">
    <location>
        <begin position="10"/>
        <end position="19"/>
    </location>
</feature>
<organism evidence="2 3">
    <name type="scientific">Mesocestoides corti</name>
    <name type="common">Flatworm</name>
    <dbReference type="NCBI Taxonomy" id="53468"/>
    <lineage>
        <taxon>Eukaryota</taxon>
        <taxon>Metazoa</taxon>
        <taxon>Spiralia</taxon>
        <taxon>Lophotrochozoa</taxon>
        <taxon>Platyhelminthes</taxon>
        <taxon>Cestoda</taxon>
        <taxon>Eucestoda</taxon>
        <taxon>Cyclophyllidea</taxon>
        <taxon>Mesocestoididae</taxon>
        <taxon>Mesocestoides</taxon>
    </lineage>
</organism>
<keyword evidence="3" id="KW-1185">Reference proteome</keyword>
<name>A0A0R3URT6_MESCO</name>
<evidence type="ECO:0000313" key="3">
    <source>
        <dbReference type="Proteomes" id="UP000267029"/>
    </source>
</evidence>
<dbReference type="Proteomes" id="UP000267029">
    <property type="component" value="Unassembled WGS sequence"/>
</dbReference>
<evidence type="ECO:0000313" key="2">
    <source>
        <dbReference type="EMBL" id="VDD84589.1"/>
    </source>
</evidence>
<feature type="region of interest" description="Disordered" evidence="1">
    <location>
        <begin position="1"/>
        <end position="46"/>
    </location>
</feature>
<protein>
    <submittedName>
        <fullName evidence="2">Uncharacterized protein</fullName>
    </submittedName>
</protein>
<dbReference type="EMBL" id="UXSR01006776">
    <property type="protein sequence ID" value="VDD84589.1"/>
    <property type="molecule type" value="Genomic_DNA"/>
</dbReference>
<sequence length="103" mass="11229">MISGPQSPLNERKGFDKRISSSQGQKTTMELMMSSSSSSSSSRASNLSVETVLGKPQFLCLAALFQVADEAGNGLDVLSPLTDVLRDCPHAMLNLERFEQHQR</sequence>
<evidence type="ECO:0000256" key="1">
    <source>
        <dbReference type="SAM" id="MobiDB-lite"/>
    </source>
</evidence>